<proteinExistence type="inferred from homology"/>
<evidence type="ECO:0000313" key="7">
    <source>
        <dbReference type="EMBL" id="MBO1321160.1"/>
    </source>
</evidence>
<dbReference type="PIRSF" id="PIRSF006443">
    <property type="entry name" value="MoaB"/>
    <property type="match status" value="1"/>
</dbReference>
<dbReference type="PANTHER" id="PTHR43232:SF2">
    <property type="entry name" value="MOLYBDENUM COFACTOR BIOSYNTHESIS PROTEIN B"/>
    <property type="match status" value="1"/>
</dbReference>
<dbReference type="Gene3D" id="3.40.980.10">
    <property type="entry name" value="MoaB/Mog-like domain"/>
    <property type="match status" value="1"/>
</dbReference>
<dbReference type="GO" id="GO:0005829">
    <property type="term" value="C:cytosol"/>
    <property type="evidence" value="ECO:0007669"/>
    <property type="project" value="TreeGrafter"/>
</dbReference>
<comment type="similarity">
    <text evidence="3 5">Belongs to the MoaB/Mog family.</text>
</comment>
<evidence type="ECO:0000259" key="6">
    <source>
        <dbReference type="SMART" id="SM00852"/>
    </source>
</evidence>
<dbReference type="PANTHER" id="PTHR43232">
    <property type="entry name" value="MOLYBDENUM COFACTOR BIOSYNTHESIS PROTEIN B"/>
    <property type="match status" value="1"/>
</dbReference>
<evidence type="ECO:0000256" key="2">
    <source>
        <dbReference type="ARBA" id="ARBA00005046"/>
    </source>
</evidence>
<evidence type="ECO:0000256" key="3">
    <source>
        <dbReference type="ARBA" id="ARBA00006112"/>
    </source>
</evidence>
<accession>A0A8J7QNB0</accession>
<comment type="pathway">
    <text evidence="2 5">Cofactor biosynthesis; molybdopterin biosynthesis.</text>
</comment>
<evidence type="ECO:0000256" key="4">
    <source>
        <dbReference type="ARBA" id="ARBA00015262"/>
    </source>
</evidence>
<dbReference type="InterPro" id="IPR036425">
    <property type="entry name" value="MoaB/Mog-like_dom_sf"/>
</dbReference>
<dbReference type="SUPFAM" id="SSF53218">
    <property type="entry name" value="Molybdenum cofactor biosynthesis proteins"/>
    <property type="match status" value="1"/>
</dbReference>
<keyword evidence="5" id="KW-0501">Molybdenum cofactor biosynthesis</keyword>
<comment type="caution">
    <text evidence="7">The sequence shown here is derived from an EMBL/GenBank/DDBJ whole genome shotgun (WGS) entry which is preliminary data.</text>
</comment>
<evidence type="ECO:0000256" key="5">
    <source>
        <dbReference type="PIRNR" id="PIRNR006443"/>
    </source>
</evidence>
<dbReference type="SMART" id="SM00852">
    <property type="entry name" value="MoCF_biosynth"/>
    <property type="match status" value="1"/>
</dbReference>
<dbReference type="EMBL" id="JAFREP010000022">
    <property type="protein sequence ID" value="MBO1321160.1"/>
    <property type="molecule type" value="Genomic_DNA"/>
</dbReference>
<dbReference type="RefSeq" id="WP_207861135.1">
    <property type="nucleotide sequence ID" value="NZ_JAFREP010000022.1"/>
</dbReference>
<gene>
    <name evidence="7" type="ORF">J3U88_21955</name>
</gene>
<protein>
    <recommendedName>
        <fullName evidence="4 5">Molybdenum cofactor biosynthesis protein B</fullName>
    </recommendedName>
</protein>
<dbReference type="InterPro" id="IPR001453">
    <property type="entry name" value="MoaB/Mog_dom"/>
</dbReference>
<organism evidence="7 8">
    <name type="scientific">Acanthopleuribacter pedis</name>
    <dbReference type="NCBI Taxonomy" id="442870"/>
    <lineage>
        <taxon>Bacteria</taxon>
        <taxon>Pseudomonadati</taxon>
        <taxon>Acidobacteriota</taxon>
        <taxon>Holophagae</taxon>
        <taxon>Acanthopleuribacterales</taxon>
        <taxon>Acanthopleuribacteraceae</taxon>
        <taxon>Acanthopleuribacter</taxon>
    </lineage>
</organism>
<dbReference type="CDD" id="cd00886">
    <property type="entry name" value="MogA_MoaB"/>
    <property type="match status" value="1"/>
</dbReference>
<dbReference type="InterPro" id="IPR012245">
    <property type="entry name" value="MoaB"/>
</dbReference>
<dbReference type="Proteomes" id="UP000664417">
    <property type="component" value="Unassembled WGS sequence"/>
</dbReference>
<keyword evidence="8" id="KW-1185">Reference proteome</keyword>
<dbReference type="GO" id="GO:0006777">
    <property type="term" value="P:Mo-molybdopterin cofactor biosynthetic process"/>
    <property type="evidence" value="ECO:0007669"/>
    <property type="project" value="UniProtKB-UniRule"/>
</dbReference>
<sequence length="172" mass="18650">MPHHDTHFRPAATAVITVSDTRTEATDTSGKYLADTLRQKGHQVVHTTLVKDEPTQIRAAVQQRLDARDCSYILLTGGTGLTPRDATPEAVSPLFDKEIPGFGELFRFLSYKDIGTATIQSRATAGLCGETVVFLLPGSTGACRLALEKIILPQIDNTTRPCNFRGTIPDPS</sequence>
<reference evidence="7" key="1">
    <citation type="submission" date="2021-03" db="EMBL/GenBank/DDBJ databases">
        <authorList>
            <person name="Wang G."/>
        </authorList>
    </citation>
    <scope>NUCLEOTIDE SEQUENCE</scope>
    <source>
        <strain evidence="7">KCTC 12899</strain>
    </source>
</reference>
<dbReference type="AlphaFoldDB" id="A0A8J7QNB0"/>
<feature type="domain" description="MoaB/Mog" evidence="6">
    <location>
        <begin position="14"/>
        <end position="158"/>
    </location>
</feature>
<dbReference type="UniPathway" id="UPA00344"/>
<dbReference type="FunFam" id="3.40.980.10:FF:000006">
    <property type="entry name" value="Molybdenum cofactor biosynthesis protein B"/>
    <property type="match status" value="1"/>
</dbReference>
<evidence type="ECO:0000313" key="8">
    <source>
        <dbReference type="Proteomes" id="UP000664417"/>
    </source>
</evidence>
<name>A0A8J7QNB0_9BACT</name>
<comment type="function">
    <text evidence="1 5">May be involved in the biosynthesis of molybdopterin.</text>
</comment>
<dbReference type="NCBIfam" id="TIGR00177">
    <property type="entry name" value="molyb_syn"/>
    <property type="match status" value="1"/>
</dbReference>
<evidence type="ECO:0000256" key="1">
    <source>
        <dbReference type="ARBA" id="ARBA00003487"/>
    </source>
</evidence>
<dbReference type="Pfam" id="PF00994">
    <property type="entry name" value="MoCF_biosynth"/>
    <property type="match status" value="1"/>
</dbReference>